<reference evidence="2" key="1">
    <citation type="submission" date="2021-02" db="EMBL/GenBank/DDBJ databases">
        <authorList>
            <person name="Dougan E. K."/>
            <person name="Rhodes N."/>
            <person name="Thang M."/>
            <person name="Chan C."/>
        </authorList>
    </citation>
    <scope>NUCLEOTIDE SEQUENCE</scope>
</reference>
<evidence type="ECO:0000313" key="2">
    <source>
        <dbReference type="EMBL" id="CAE7716801.1"/>
    </source>
</evidence>
<evidence type="ECO:0000313" key="3">
    <source>
        <dbReference type="Proteomes" id="UP000649617"/>
    </source>
</evidence>
<proteinExistence type="predicted"/>
<comment type="caution">
    <text evidence="2">The sequence shown here is derived from an EMBL/GenBank/DDBJ whole genome shotgun (WGS) entry which is preliminary data.</text>
</comment>
<dbReference type="EMBL" id="CAJNIZ010045327">
    <property type="protein sequence ID" value="CAE7716801.1"/>
    <property type="molecule type" value="Genomic_DNA"/>
</dbReference>
<feature type="region of interest" description="Disordered" evidence="1">
    <location>
        <begin position="111"/>
        <end position="131"/>
    </location>
</feature>
<feature type="region of interest" description="Disordered" evidence="1">
    <location>
        <begin position="1"/>
        <end position="72"/>
    </location>
</feature>
<protein>
    <submittedName>
        <fullName evidence="2">Uncharacterized protein</fullName>
    </submittedName>
</protein>
<organism evidence="2 3">
    <name type="scientific">Symbiodinium pilosum</name>
    <name type="common">Dinoflagellate</name>
    <dbReference type="NCBI Taxonomy" id="2952"/>
    <lineage>
        <taxon>Eukaryota</taxon>
        <taxon>Sar</taxon>
        <taxon>Alveolata</taxon>
        <taxon>Dinophyceae</taxon>
        <taxon>Suessiales</taxon>
        <taxon>Symbiodiniaceae</taxon>
        <taxon>Symbiodinium</taxon>
    </lineage>
</organism>
<dbReference type="AlphaFoldDB" id="A0A812X765"/>
<sequence>MQQDGTNGQEVHHTEDSGTPSASRRGLAPPRQDRNRSLTESSGFSVPDSEFGVSDRQLNEASKSSSSSKPGLGCVAYKLSAEKLSAGPSTEWQDAEFGLADEQIKALQAKMNGSSQHEVQNDVKPPARRNSEHRHELPGVIDLPMVREVSTEQQSTGDSFRGGLLRDSSRTSSLLRFDSEGLSVAARGAGSAPFESRARGLACLGRARQCFNAFFGQHEGGYHRSP</sequence>
<keyword evidence="3" id="KW-1185">Reference proteome</keyword>
<name>A0A812X765_SYMPI</name>
<dbReference type="Proteomes" id="UP000649617">
    <property type="component" value="Unassembled WGS sequence"/>
</dbReference>
<dbReference type="OrthoDB" id="10284213at2759"/>
<gene>
    <name evidence="2" type="ORF">SPIL2461_LOCUS20379</name>
</gene>
<evidence type="ECO:0000256" key="1">
    <source>
        <dbReference type="SAM" id="MobiDB-lite"/>
    </source>
</evidence>
<accession>A0A812X765</accession>